<feature type="domain" description="TRNA-binding" evidence="4">
    <location>
        <begin position="19"/>
        <end position="123"/>
    </location>
</feature>
<comment type="caution">
    <text evidence="5">The sequence shown here is derived from an EMBL/GenBank/DDBJ whole genome shotgun (WGS) entry which is preliminary data.</text>
</comment>
<dbReference type="InterPro" id="IPR012340">
    <property type="entry name" value="NA-bd_OB-fold"/>
</dbReference>
<dbReference type="Pfam" id="PF01588">
    <property type="entry name" value="tRNA_bind"/>
    <property type="match status" value="1"/>
</dbReference>
<dbReference type="PATRIC" id="fig|1280949.3.peg.3252"/>
<dbReference type="InterPro" id="IPR002547">
    <property type="entry name" value="tRNA-bd_dom"/>
</dbReference>
<evidence type="ECO:0000256" key="2">
    <source>
        <dbReference type="ARBA" id="ARBA00022884"/>
    </source>
</evidence>
<evidence type="ECO:0000259" key="4">
    <source>
        <dbReference type="PROSITE" id="PS50886"/>
    </source>
</evidence>
<evidence type="ECO:0000256" key="3">
    <source>
        <dbReference type="PROSITE-ProRule" id="PRU00209"/>
    </source>
</evidence>
<keyword evidence="6" id="KW-1185">Reference proteome</keyword>
<dbReference type="FunFam" id="2.40.50.140:FF:000165">
    <property type="entry name" value="Chaperone CsaA"/>
    <property type="match status" value="1"/>
</dbReference>
<dbReference type="OrthoDB" id="9794564at2"/>
<evidence type="ECO:0000313" key="6">
    <source>
        <dbReference type="Proteomes" id="UP000027446"/>
    </source>
</evidence>
<name>A0A069E6I5_9PROT</name>
<accession>A0A069E6I5</accession>
<dbReference type="GO" id="GO:0000049">
    <property type="term" value="F:tRNA binding"/>
    <property type="evidence" value="ECO:0007669"/>
    <property type="project" value="UniProtKB-UniRule"/>
</dbReference>
<dbReference type="Proteomes" id="UP000027446">
    <property type="component" value="Unassembled WGS sequence"/>
</dbReference>
<dbReference type="PANTHER" id="PTHR11586:SF37">
    <property type="entry name" value="TRNA-BINDING DOMAIN-CONTAINING PROTEIN"/>
    <property type="match status" value="1"/>
</dbReference>
<dbReference type="Gene3D" id="2.40.50.140">
    <property type="entry name" value="Nucleic acid-binding proteins"/>
    <property type="match status" value="1"/>
</dbReference>
<evidence type="ECO:0000256" key="1">
    <source>
        <dbReference type="ARBA" id="ARBA00022555"/>
    </source>
</evidence>
<dbReference type="InterPro" id="IPR051270">
    <property type="entry name" value="Tyrosine-tRNA_ligase_regulator"/>
</dbReference>
<organism evidence="5 6">
    <name type="scientific">Hyphomonas adhaerens MHS-3</name>
    <dbReference type="NCBI Taxonomy" id="1280949"/>
    <lineage>
        <taxon>Bacteria</taxon>
        <taxon>Pseudomonadati</taxon>
        <taxon>Pseudomonadota</taxon>
        <taxon>Alphaproteobacteria</taxon>
        <taxon>Hyphomonadales</taxon>
        <taxon>Hyphomonadaceae</taxon>
        <taxon>Hyphomonas</taxon>
    </lineage>
</organism>
<gene>
    <name evidence="5" type="ORF">HAD_16012</name>
</gene>
<dbReference type="NCBIfam" id="NF007495">
    <property type="entry name" value="PRK10089.1-4"/>
    <property type="match status" value="1"/>
</dbReference>
<dbReference type="eggNOG" id="COG0073">
    <property type="taxonomic scope" value="Bacteria"/>
</dbReference>
<dbReference type="AlphaFoldDB" id="A0A069E6I5"/>
<dbReference type="PROSITE" id="PS50886">
    <property type="entry name" value="TRBD"/>
    <property type="match status" value="1"/>
</dbReference>
<proteinExistence type="predicted"/>
<sequence length="123" mass="13230">MHLIDTPENAPADEITFDDFRKVDIRVGTVLEAAPLEGARKPAIRMRIDFGPGVGVKKSSAQVTVHYSPDELVGKQVAAVVNFPPRQIGKFMSEVLTLGFADTDGAIVMFSPDKPVPNGARLA</sequence>
<keyword evidence="2 3" id="KW-0694">RNA-binding</keyword>
<keyword evidence="1 3" id="KW-0820">tRNA-binding</keyword>
<protein>
    <submittedName>
        <fullName evidence="5">Export-related chaperone CsaA</fullName>
    </submittedName>
</protein>
<reference evidence="5 6" key="1">
    <citation type="journal article" date="2014" name="Antonie Van Leeuwenhoek">
        <title>Hyphomonas beringensis sp. nov. and Hyphomonas chukchiensis sp. nov., isolated from surface seawater of the Bering Sea and Chukchi Sea.</title>
        <authorList>
            <person name="Li C."/>
            <person name="Lai Q."/>
            <person name="Li G."/>
            <person name="Dong C."/>
            <person name="Wang J."/>
            <person name="Liao Y."/>
            <person name="Shao Z."/>
        </authorList>
    </citation>
    <scope>NUCLEOTIDE SEQUENCE [LARGE SCALE GENOMIC DNA]</scope>
    <source>
        <strain evidence="5 6">MHS-3</strain>
    </source>
</reference>
<dbReference type="PANTHER" id="PTHR11586">
    <property type="entry name" value="TRNA-AMINOACYLATION COFACTOR ARC1 FAMILY MEMBER"/>
    <property type="match status" value="1"/>
</dbReference>
<dbReference type="NCBIfam" id="TIGR02222">
    <property type="entry name" value="chap_CsaA"/>
    <property type="match status" value="1"/>
</dbReference>
<evidence type="ECO:0000313" key="5">
    <source>
        <dbReference type="EMBL" id="KCZ83208.1"/>
    </source>
</evidence>
<dbReference type="NCBIfam" id="NF007494">
    <property type="entry name" value="PRK10089.1-3"/>
    <property type="match status" value="1"/>
</dbReference>
<dbReference type="STRING" id="1280949.HAD_16012"/>
<dbReference type="CDD" id="cd02798">
    <property type="entry name" value="tRNA_bind_CsaA"/>
    <property type="match status" value="1"/>
</dbReference>
<dbReference type="InterPro" id="IPR008231">
    <property type="entry name" value="CsaA"/>
</dbReference>
<dbReference type="SUPFAM" id="SSF50249">
    <property type="entry name" value="Nucleic acid-binding proteins"/>
    <property type="match status" value="1"/>
</dbReference>
<dbReference type="EMBL" id="ARYH01000003">
    <property type="protein sequence ID" value="KCZ83208.1"/>
    <property type="molecule type" value="Genomic_DNA"/>
</dbReference>
<dbReference type="RefSeq" id="WP_035573476.1">
    <property type="nucleotide sequence ID" value="NZ_ARYH01000003.1"/>
</dbReference>